<dbReference type="STRING" id="35622.SAMN04489764_0691"/>
<evidence type="ECO:0000313" key="5">
    <source>
        <dbReference type="EMBL" id="SDQ44174.1"/>
    </source>
</evidence>
<evidence type="ECO:0000256" key="1">
    <source>
        <dbReference type="ARBA" id="ARBA00004924"/>
    </source>
</evidence>
<dbReference type="InterPro" id="IPR007310">
    <property type="entry name" value="Aerobactin_biosyn_IucA/IucC_N"/>
</dbReference>
<dbReference type="InterPro" id="IPR022770">
    <property type="entry name" value="IucA/IucC-like_C"/>
</dbReference>
<dbReference type="GO" id="GO:0019290">
    <property type="term" value="P:siderophore biosynthetic process"/>
    <property type="evidence" value="ECO:0007669"/>
    <property type="project" value="InterPro"/>
</dbReference>
<protein>
    <submittedName>
        <fullName evidence="5">Siderophore synthetase component</fullName>
    </submittedName>
</protein>
<gene>
    <name evidence="5" type="ORF">SAMN04489764_0691</name>
</gene>
<dbReference type="RefSeq" id="WP_207549851.1">
    <property type="nucleotide sequence ID" value="NZ_FNKK01000002.1"/>
</dbReference>
<evidence type="ECO:0000313" key="6">
    <source>
        <dbReference type="Proteomes" id="UP000217103"/>
    </source>
</evidence>
<dbReference type="PANTHER" id="PTHR34384">
    <property type="entry name" value="L-2,3-DIAMINOPROPANOATE--CITRATE LIGASE"/>
    <property type="match status" value="1"/>
</dbReference>
<dbReference type="GO" id="GO:0016881">
    <property type="term" value="F:acid-amino acid ligase activity"/>
    <property type="evidence" value="ECO:0007669"/>
    <property type="project" value="UniProtKB-ARBA"/>
</dbReference>
<dbReference type="InterPro" id="IPR037455">
    <property type="entry name" value="LucA/IucC-like"/>
</dbReference>
<dbReference type="PANTHER" id="PTHR34384:SF5">
    <property type="entry name" value="L-2,3-DIAMINOPROPANOATE--CITRATE LIGASE"/>
    <property type="match status" value="1"/>
</dbReference>
<sequence length="533" mass="57753">MSTQTEATADGRESYIATRVLDALLREDYGGLAQRITRGRDGVALELPGGRRVRLVTGSLYQDFMVAPDQQLRLAEVMDALDAVADPADAAGVRALAEECRAAVRAHELLDARREEVLSRLGDGSIRYETLAAFADHPVYPTSRARYGLTEDDLLAYAPEFAPSFELRWAAVPRSRARDFPRAPSFAAVGLPDLSASHALLPVHPLTIDAVRRVPDVLVGPVPHLRVRPTLSMRTVELDPRTHLKLPLATSTLGLLNRRSIKPGTLEDGARAELLLRDILAREPDFGDRVLLADEQLYHHTGHDHLAWMIRRLPSGTIVPVAALAAPTPGGRTVAEEICGGDLAGFLARYLDLLLRWNVRLFVRYGVALEAHQQNLSLVLGSPGEAARPRLLIKDNDGLLASPARLRAAGITVPRFADERMLTDDPHALADVFVTITLHLAAAAVVFGVLPPGQARRLLTDALAAALDEHGGDPMGRLLRARTLDAARLVGKSMVTAGTLVAKARTGARDINKFYGTSGPNYLRRTPGAADPR</sequence>
<feature type="domain" description="Aerobactin siderophore biosynthesis IucA/IucC-like C-terminal" evidence="4">
    <location>
        <begin position="346"/>
        <end position="484"/>
    </location>
</feature>
<dbReference type="Gene3D" id="1.10.510.40">
    <property type="match status" value="1"/>
</dbReference>
<evidence type="ECO:0000259" key="4">
    <source>
        <dbReference type="Pfam" id="PF06276"/>
    </source>
</evidence>
<comment type="similarity">
    <text evidence="2">Belongs to the IucA/IucC family.</text>
</comment>
<organism evidence="5 6">
    <name type="scientific">Thermostaphylospora chromogena</name>
    <dbReference type="NCBI Taxonomy" id="35622"/>
    <lineage>
        <taxon>Bacteria</taxon>
        <taxon>Bacillati</taxon>
        <taxon>Actinomycetota</taxon>
        <taxon>Actinomycetes</taxon>
        <taxon>Streptosporangiales</taxon>
        <taxon>Thermomonosporaceae</taxon>
        <taxon>Thermostaphylospora</taxon>
    </lineage>
</organism>
<accession>A0A1H1AWY2</accession>
<dbReference type="Pfam" id="PF04183">
    <property type="entry name" value="IucA_IucC"/>
    <property type="match status" value="1"/>
</dbReference>
<evidence type="ECO:0000259" key="3">
    <source>
        <dbReference type="Pfam" id="PF04183"/>
    </source>
</evidence>
<dbReference type="Proteomes" id="UP000217103">
    <property type="component" value="Unassembled WGS sequence"/>
</dbReference>
<feature type="domain" description="Aerobactin siderophore biosynthesis IucA/IucC N-terminal" evidence="3">
    <location>
        <begin position="128"/>
        <end position="325"/>
    </location>
</feature>
<evidence type="ECO:0000256" key="2">
    <source>
        <dbReference type="ARBA" id="ARBA00007832"/>
    </source>
</evidence>
<comment type="pathway">
    <text evidence="1">Siderophore biosynthesis.</text>
</comment>
<proteinExistence type="inferred from homology"/>
<dbReference type="Pfam" id="PF06276">
    <property type="entry name" value="FhuF"/>
    <property type="match status" value="1"/>
</dbReference>
<keyword evidence="6" id="KW-1185">Reference proteome</keyword>
<name>A0A1H1AWY2_9ACTN</name>
<dbReference type="EMBL" id="FNKK01000002">
    <property type="protein sequence ID" value="SDQ44174.1"/>
    <property type="molecule type" value="Genomic_DNA"/>
</dbReference>
<reference evidence="5 6" key="1">
    <citation type="submission" date="2016-10" db="EMBL/GenBank/DDBJ databases">
        <authorList>
            <person name="de Groot N.N."/>
        </authorList>
    </citation>
    <scope>NUCLEOTIDE SEQUENCE [LARGE SCALE GENOMIC DNA]</scope>
    <source>
        <strain evidence="5 6">DSM 43794</strain>
    </source>
</reference>
<dbReference type="AlphaFoldDB" id="A0A1H1AWY2"/>